<evidence type="ECO:0008006" key="15">
    <source>
        <dbReference type="Google" id="ProtNLM"/>
    </source>
</evidence>
<dbReference type="OMA" id="PPPIFQI"/>
<reference evidence="13 14" key="1">
    <citation type="journal article" date="2011" name="Proc. Natl. Acad. Sci. U.S.A.">
        <title>Evolutionary erosion of yeast sex chromosomes by mating-type switching accidents.</title>
        <authorList>
            <person name="Gordon J.L."/>
            <person name="Armisen D."/>
            <person name="Proux-Wera E."/>
            <person name="Oheigeartaigh S.S."/>
            <person name="Byrne K.P."/>
            <person name="Wolfe K.H."/>
        </authorList>
    </citation>
    <scope>NUCLEOTIDE SEQUENCE [LARGE SCALE GENOMIC DNA]</scope>
    <source>
        <strain evidence="14">ATCC 34711 / CBS 6284 / DSM 70876 / NBRC 10599 / NRRL Y-10934 / UCD 77-7</strain>
    </source>
</reference>
<evidence type="ECO:0000256" key="5">
    <source>
        <dbReference type="ARBA" id="ARBA00022787"/>
    </source>
</evidence>
<dbReference type="Pfam" id="PF02064">
    <property type="entry name" value="MAS20"/>
    <property type="match status" value="1"/>
</dbReference>
<protein>
    <recommendedName>
        <fullName evidence="15">Mitochondrial import receptor subunit TOM20</fullName>
    </recommendedName>
</protein>
<dbReference type="GO" id="GO:0005742">
    <property type="term" value="C:mitochondrial outer membrane translocase complex"/>
    <property type="evidence" value="ECO:0007669"/>
    <property type="project" value="UniProtKB-UniRule"/>
</dbReference>
<name>I2H102_HENB6</name>
<keyword evidence="7 12" id="KW-1133">Transmembrane helix</keyword>
<dbReference type="GeneID" id="14495034"/>
<evidence type="ECO:0000256" key="3">
    <source>
        <dbReference type="ARBA" id="ARBA00022448"/>
    </source>
</evidence>
<feature type="coiled-coil region" evidence="11">
    <location>
        <begin position="39"/>
        <end position="66"/>
    </location>
</feature>
<dbReference type="Proteomes" id="UP000002866">
    <property type="component" value="Chromosome 3"/>
</dbReference>
<evidence type="ECO:0000256" key="6">
    <source>
        <dbReference type="ARBA" id="ARBA00022927"/>
    </source>
</evidence>
<dbReference type="SUPFAM" id="SSF47157">
    <property type="entry name" value="Mitochondrial import receptor subunit Tom20"/>
    <property type="match status" value="1"/>
</dbReference>
<dbReference type="PIRSF" id="PIRSF037707">
    <property type="entry name" value="MAS20_rcpt"/>
    <property type="match status" value="1"/>
</dbReference>
<dbReference type="KEGG" id="tbl:TBLA_0C02440"/>
<sequence length="176" mass="19736">MSTNSFSRILSYTSAIVALSATGYALYFDHKRRSSPEFRRQIKLQNKKYKELLEEEQENAKQEKLENVGRILTSELVKDPLPTDPAQREMAFAANVELGEKLAIQPGKELEAACKFYKALTVYPNPADLLGIYQKTVSDEIYEYIVMMIAILPPSSLSPFLGGPASDAARINEIVE</sequence>
<proteinExistence type="inferred from homology"/>
<evidence type="ECO:0000256" key="12">
    <source>
        <dbReference type="SAM" id="Phobius"/>
    </source>
</evidence>
<dbReference type="GO" id="GO:0006605">
    <property type="term" value="P:protein targeting"/>
    <property type="evidence" value="ECO:0007669"/>
    <property type="project" value="InterPro"/>
</dbReference>
<organism evidence="13 14">
    <name type="scientific">Henningerozyma blattae (strain ATCC 34711 / CBS 6284 / DSM 70876 / NBRC 10599 / NRRL Y-10934 / UCD 77-7)</name>
    <name type="common">Yeast</name>
    <name type="synonym">Tetrapisispora blattae</name>
    <dbReference type="NCBI Taxonomy" id="1071380"/>
    <lineage>
        <taxon>Eukaryota</taxon>
        <taxon>Fungi</taxon>
        <taxon>Dikarya</taxon>
        <taxon>Ascomycota</taxon>
        <taxon>Saccharomycotina</taxon>
        <taxon>Saccharomycetes</taxon>
        <taxon>Saccharomycetales</taxon>
        <taxon>Saccharomycetaceae</taxon>
        <taxon>Henningerozyma</taxon>
    </lineage>
</organism>
<evidence type="ECO:0000256" key="7">
    <source>
        <dbReference type="ARBA" id="ARBA00022989"/>
    </source>
</evidence>
<evidence type="ECO:0000256" key="8">
    <source>
        <dbReference type="ARBA" id="ARBA00023128"/>
    </source>
</evidence>
<dbReference type="GO" id="GO:0030150">
    <property type="term" value="P:protein import into mitochondrial matrix"/>
    <property type="evidence" value="ECO:0007669"/>
    <property type="project" value="EnsemblFungi"/>
</dbReference>
<evidence type="ECO:0000313" key="13">
    <source>
        <dbReference type="EMBL" id="CCH60054.1"/>
    </source>
</evidence>
<evidence type="ECO:0000256" key="11">
    <source>
        <dbReference type="SAM" id="Coils"/>
    </source>
</evidence>
<dbReference type="OrthoDB" id="2154253at2759"/>
<dbReference type="GO" id="GO:0045040">
    <property type="term" value="P:protein insertion into mitochondrial outer membrane"/>
    <property type="evidence" value="ECO:0007669"/>
    <property type="project" value="EnsemblFungi"/>
</dbReference>
<dbReference type="FunCoup" id="I2H102">
    <property type="interactions" value="352"/>
</dbReference>
<keyword evidence="3" id="KW-0813">Transport</keyword>
<dbReference type="GO" id="GO:0030943">
    <property type="term" value="F:mitochondrion targeting sequence binding"/>
    <property type="evidence" value="ECO:0007669"/>
    <property type="project" value="EnsemblFungi"/>
</dbReference>
<feature type="transmembrane region" description="Helical" evidence="12">
    <location>
        <begin position="6"/>
        <end position="27"/>
    </location>
</feature>
<dbReference type="RefSeq" id="XP_004179573.1">
    <property type="nucleotide sequence ID" value="XM_004179525.1"/>
</dbReference>
<comment type="similarity">
    <text evidence="2 10">Belongs to the Tom20 family.</text>
</comment>
<evidence type="ECO:0000256" key="1">
    <source>
        <dbReference type="ARBA" id="ARBA00004572"/>
    </source>
</evidence>
<keyword evidence="4 12" id="KW-0812">Transmembrane</keyword>
<dbReference type="InterPro" id="IPR002056">
    <property type="entry name" value="MAS20"/>
</dbReference>
<keyword evidence="8 10" id="KW-0496">Mitochondrion</keyword>
<dbReference type="GO" id="GO:0016031">
    <property type="term" value="P:tRNA import into mitochondrion"/>
    <property type="evidence" value="ECO:0007669"/>
    <property type="project" value="EnsemblFungi"/>
</dbReference>
<accession>I2H102</accession>
<dbReference type="HOGENOM" id="CLU_090411_0_0_1"/>
<keyword evidence="6" id="KW-0653">Protein transport</keyword>
<dbReference type="EMBL" id="HE806318">
    <property type="protein sequence ID" value="CCH60054.1"/>
    <property type="molecule type" value="Genomic_DNA"/>
</dbReference>
<dbReference type="eggNOG" id="KOG4056">
    <property type="taxonomic scope" value="Eukaryota"/>
</dbReference>
<dbReference type="AlphaFoldDB" id="I2H102"/>
<keyword evidence="5 10" id="KW-1000">Mitochondrion outer membrane</keyword>
<dbReference type="PANTHER" id="PTHR12430">
    <property type="entry name" value="MITOCHONDRIAL IMPORT RECEPTOR SUBUNIT TOM20"/>
    <property type="match status" value="1"/>
</dbReference>
<keyword evidence="14" id="KW-1185">Reference proteome</keyword>
<evidence type="ECO:0000256" key="4">
    <source>
        <dbReference type="ARBA" id="ARBA00022692"/>
    </source>
</evidence>
<dbReference type="PRINTS" id="PR00351">
    <property type="entry name" value="OM20RECEPTOR"/>
</dbReference>
<dbReference type="GO" id="GO:0008320">
    <property type="term" value="F:protein transmembrane transporter activity"/>
    <property type="evidence" value="ECO:0007669"/>
    <property type="project" value="EnsemblFungi"/>
</dbReference>
<dbReference type="InParanoid" id="I2H102"/>
<comment type="subcellular location">
    <subcellularLocation>
        <location evidence="1">Mitochondrion outer membrane</location>
        <topology evidence="1">Single-pass membrane protein</topology>
    </subcellularLocation>
</comment>
<evidence type="ECO:0000256" key="9">
    <source>
        <dbReference type="ARBA" id="ARBA00023136"/>
    </source>
</evidence>
<dbReference type="Gene3D" id="1.20.960.10">
    <property type="entry name" value="Mitochondrial outer membrane translocase complex, subunit Tom20 domain"/>
    <property type="match status" value="1"/>
</dbReference>
<evidence type="ECO:0000256" key="2">
    <source>
        <dbReference type="ARBA" id="ARBA00005792"/>
    </source>
</evidence>
<dbReference type="InterPro" id="IPR023392">
    <property type="entry name" value="Tom20_dom_sf"/>
</dbReference>
<keyword evidence="11" id="KW-0175">Coiled coil</keyword>
<evidence type="ECO:0000256" key="10">
    <source>
        <dbReference type="PIRNR" id="PIRNR037707"/>
    </source>
</evidence>
<evidence type="ECO:0000313" key="14">
    <source>
        <dbReference type="Proteomes" id="UP000002866"/>
    </source>
</evidence>
<gene>
    <name evidence="13" type="primary">TBLA0C02440</name>
    <name evidence="13" type="ORF">TBLA_0C02440</name>
</gene>
<dbReference type="PANTHER" id="PTHR12430:SF0">
    <property type="entry name" value="TRANSLOCASE OF OUTER MITOCHONDRIAL MEMBRANE 20"/>
    <property type="match status" value="1"/>
</dbReference>
<dbReference type="GO" id="GO:0006886">
    <property type="term" value="P:intracellular protein transport"/>
    <property type="evidence" value="ECO:0007669"/>
    <property type="project" value="InterPro"/>
</dbReference>
<keyword evidence="9 10" id="KW-0472">Membrane</keyword>
<dbReference type="STRING" id="1071380.I2H102"/>